<evidence type="ECO:0000313" key="3">
    <source>
        <dbReference type="EMBL" id="PSJ61775.1"/>
    </source>
</evidence>
<protein>
    <submittedName>
        <fullName evidence="3">Auxin-binding protein</fullName>
    </submittedName>
</protein>
<feature type="transmembrane region" description="Helical" evidence="1">
    <location>
        <begin position="29"/>
        <end position="50"/>
    </location>
</feature>
<dbReference type="OrthoDB" id="330101at2"/>
<dbReference type="AlphaFoldDB" id="A0A2P7SHB0"/>
<evidence type="ECO:0000256" key="1">
    <source>
        <dbReference type="SAM" id="Phobius"/>
    </source>
</evidence>
<keyword evidence="4" id="KW-1185">Reference proteome</keyword>
<gene>
    <name evidence="3" type="ORF">C7I84_09235</name>
</gene>
<organism evidence="3 4">
    <name type="scientific">Kumtagia ephedrae</name>
    <dbReference type="NCBI Taxonomy" id="2116701"/>
    <lineage>
        <taxon>Bacteria</taxon>
        <taxon>Pseudomonadati</taxon>
        <taxon>Pseudomonadota</taxon>
        <taxon>Alphaproteobacteria</taxon>
        <taxon>Hyphomicrobiales</taxon>
        <taxon>Phyllobacteriaceae</taxon>
        <taxon>Kumtagia</taxon>
    </lineage>
</organism>
<name>A0A2P7SHB0_9HYPH</name>
<dbReference type="Proteomes" id="UP000241229">
    <property type="component" value="Unassembled WGS sequence"/>
</dbReference>
<evidence type="ECO:0000313" key="4">
    <source>
        <dbReference type="Proteomes" id="UP000241229"/>
    </source>
</evidence>
<dbReference type="Pfam" id="PF13115">
    <property type="entry name" value="YtkA"/>
    <property type="match status" value="1"/>
</dbReference>
<dbReference type="InterPro" id="IPR032693">
    <property type="entry name" value="YtkA-like_dom"/>
</dbReference>
<evidence type="ECO:0000259" key="2">
    <source>
        <dbReference type="Pfam" id="PF13115"/>
    </source>
</evidence>
<dbReference type="RefSeq" id="WP_106771883.1">
    <property type="nucleotide sequence ID" value="NZ_PXYK01000007.1"/>
</dbReference>
<comment type="caution">
    <text evidence="3">The sequence shown here is derived from an EMBL/GenBank/DDBJ whole genome shotgun (WGS) entry which is preliminary data.</text>
</comment>
<dbReference type="EMBL" id="PXYK01000007">
    <property type="protein sequence ID" value="PSJ61775.1"/>
    <property type="molecule type" value="Genomic_DNA"/>
</dbReference>
<proteinExistence type="predicted"/>
<sequence length="167" mass="17970">MGGFPIAGRERRLPRLVVEKIVRRPIAKILAVLGFVALAAAAMGIVYLTAPTAATPDLARSKATEKRLFVATIAPEGGEPTVGPLASWTLELRYPDGRPVENARVAVDGGMPEHDHGLPTRPTVSAAEGDGRYRIDGLKFSMPGRWVLRFDIAADDGTDRVTFNILL</sequence>
<keyword evidence="1" id="KW-0812">Transmembrane</keyword>
<reference evidence="3 4" key="1">
    <citation type="submission" date="2018-03" db="EMBL/GenBank/DDBJ databases">
        <title>The draft genome of Mesorhizobium sp. 6GN-30.</title>
        <authorList>
            <person name="Liu L."/>
            <person name="Li L."/>
            <person name="Wang T."/>
            <person name="Zhang X."/>
            <person name="Liang L."/>
        </authorList>
    </citation>
    <scope>NUCLEOTIDE SEQUENCE [LARGE SCALE GENOMIC DNA]</scope>
    <source>
        <strain evidence="3 4">6GN30</strain>
    </source>
</reference>
<accession>A0A2P7SHB0</accession>
<keyword evidence="1" id="KW-1133">Transmembrane helix</keyword>
<keyword evidence="1" id="KW-0472">Membrane</keyword>
<feature type="domain" description="YtkA-like" evidence="2">
    <location>
        <begin position="82"/>
        <end position="148"/>
    </location>
</feature>